<evidence type="ECO:0000313" key="13">
    <source>
        <dbReference type="EMBL" id="TBT98323.1"/>
    </source>
</evidence>
<proteinExistence type="inferred from homology"/>
<dbReference type="Gene3D" id="3.40.630.30">
    <property type="match status" value="1"/>
</dbReference>
<dbReference type="PANTHER" id="PTHR20531">
    <property type="entry name" value="N-ALPHA-ACETYLTRANSFERASE 40"/>
    <property type="match status" value="1"/>
</dbReference>
<evidence type="ECO:0000256" key="8">
    <source>
        <dbReference type="ARBA" id="ARBA00023242"/>
    </source>
</evidence>
<evidence type="ECO:0000313" key="15">
    <source>
        <dbReference type="Proteomes" id="UP000293045"/>
    </source>
</evidence>
<evidence type="ECO:0000256" key="3">
    <source>
        <dbReference type="ARBA" id="ARBA00008870"/>
    </source>
</evidence>
<feature type="domain" description="N-acetyltransferase" evidence="12">
    <location>
        <begin position="12"/>
        <end position="152"/>
    </location>
</feature>
<keyword evidence="8" id="KW-0539">Nucleus</keyword>
<accession>A0A4Q9KWD1</accession>
<dbReference type="GO" id="GO:0005737">
    <property type="term" value="C:cytoplasm"/>
    <property type="evidence" value="ECO:0007669"/>
    <property type="project" value="UniProtKB-SubCell"/>
</dbReference>
<dbReference type="InterPro" id="IPR039949">
    <property type="entry name" value="NAA40"/>
</dbReference>
<evidence type="ECO:0000259" key="12">
    <source>
        <dbReference type="PROSITE" id="PS51186"/>
    </source>
</evidence>
<dbReference type="VEuPathDB" id="MicrosporidiaDB:CWI39_2106p0010"/>
<evidence type="ECO:0000256" key="9">
    <source>
        <dbReference type="ARBA" id="ARBA00023315"/>
    </source>
</evidence>
<dbReference type="GO" id="GO:1990189">
    <property type="term" value="F:protein N-terminal-serine acetyltransferase activity"/>
    <property type="evidence" value="ECO:0007669"/>
    <property type="project" value="UniProtKB-EC"/>
</dbReference>
<evidence type="ECO:0000256" key="6">
    <source>
        <dbReference type="ARBA" id="ARBA00022490"/>
    </source>
</evidence>
<dbReference type="VEuPathDB" id="MicrosporidiaDB:CWI36_1206p0010"/>
<comment type="similarity">
    <text evidence="3">Belongs to the acetyltransferase family. NAA40 subfamily.</text>
</comment>
<evidence type="ECO:0000256" key="11">
    <source>
        <dbReference type="ARBA" id="ARBA00049524"/>
    </source>
</evidence>
<dbReference type="CDD" id="cd04301">
    <property type="entry name" value="NAT_SF"/>
    <property type="match status" value="1"/>
</dbReference>
<gene>
    <name evidence="14" type="ORF">CWI39_2106p0010</name>
    <name evidence="13" type="ORF">CWI39_2483p0010</name>
</gene>
<evidence type="ECO:0000256" key="2">
    <source>
        <dbReference type="ARBA" id="ARBA00004496"/>
    </source>
</evidence>
<keyword evidence="9" id="KW-0012">Acyltransferase</keyword>
<evidence type="ECO:0000313" key="14">
    <source>
        <dbReference type="EMBL" id="TBT99193.1"/>
    </source>
</evidence>
<comment type="subcellular location">
    <subcellularLocation>
        <location evidence="2">Cytoplasm</location>
    </subcellularLocation>
    <subcellularLocation>
        <location evidence="1">Nucleus</location>
    </subcellularLocation>
</comment>
<dbReference type="EMBL" id="PIXR01002106">
    <property type="protein sequence ID" value="TBT99193.1"/>
    <property type="molecule type" value="Genomic_DNA"/>
</dbReference>
<comment type="caution">
    <text evidence="14">The sequence shown here is derived from an EMBL/GenBank/DDBJ whole genome shotgun (WGS) entry which is preliminary data.</text>
</comment>
<dbReference type="EC" id="2.3.1.257" evidence="4"/>
<reference evidence="14 15" key="1">
    <citation type="submission" date="2017-12" db="EMBL/GenBank/DDBJ databases">
        <authorList>
            <person name="Pombert J.-F."/>
            <person name="Haag K.L."/>
            <person name="Ebert D."/>
        </authorList>
    </citation>
    <scope>NUCLEOTIDE SEQUENCE [LARGE SCALE GENOMIC DNA]</scope>
    <source>
        <strain evidence="14">IL-BN-2</strain>
    </source>
</reference>
<dbReference type="AlphaFoldDB" id="A0A4Q9KWD1"/>
<dbReference type="InterPro" id="IPR016181">
    <property type="entry name" value="Acyl_CoA_acyltransferase"/>
</dbReference>
<name>A0A4Q9KWD1_9MICR</name>
<dbReference type="SUPFAM" id="SSF55729">
    <property type="entry name" value="Acyl-CoA N-acyltransferases (Nat)"/>
    <property type="match status" value="1"/>
</dbReference>
<evidence type="ECO:0000256" key="5">
    <source>
        <dbReference type="ARBA" id="ARBA00015043"/>
    </source>
</evidence>
<protein>
    <recommendedName>
        <fullName evidence="5">N-alpha-acetyltransferase 40</fullName>
        <ecNumber evidence="4">2.3.1.257</ecNumber>
    </recommendedName>
</protein>
<evidence type="ECO:0000256" key="4">
    <source>
        <dbReference type="ARBA" id="ARBA00012950"/>
    </source>
</evidence>
<organism evidence="14 15">
    <name type="scientific">Hamiltosporidium magnivora</name>
    <dbReference type="NCBI Taxonomy" id="148818"/>
    <lineage>
        <taxon>Eukaryota</taxon>
        <taxon>Fungi</taxon>
        <taxon>Fungi incertae sedis</taxon>
        <taxon>Microsporidia</taxon>
        <taxon>Dubosqiidae</taxon>
        <taxon>Hamiltosporidium</taxon>
    </lineage>
</organism>
<evidence type="ECO:0000256" key="10">
    <source>
        <dbReference type="ARBA" id="ARBA00047821"/>
    </source>
</evidence>
<dbReference type="Proteomes" id="UP000293045">
    <property type="component" value="Unassembled WGS sequence"/>
</dbReference>
<keyword evidence="7 14" id="KW-0808">Transferase</keyword>
<dbReference type="VEuPathDB" id="MicrosporidiaDB:CWI39_2483p0010"/>
<evidence type="ECO:0000256" key="7">
    <source>
        <dbReference type="ARBA" id="ARBA00022679"/>
    </source>
</evidence>
<dbReference type="GO" id="GO:0010485">
    <property type="term" value="F:histone H4 acetyltransferase activity"/>
    <property type="evidence" value="ECO:0007669"/>
    <property type="project" value="InterPro"/>
</dbReference>
<comment type="catalytic activity">
    <reaction evidence="10">
        <text>N-terminal L-seryl-[histone H2A] + acetyl-CoA = N-terminal N(alpha)-acetyl-L-seryl-[histone H2A] + CoA + H(+)</text>
        <dbReference type="Rhea" id="RHEA:50600"/>
        <dbReference type="Rhea" id="RHEA-COMP:12742"/>
        <dbReference type="Rhea" id="RHEA-COMP:12744"/>
        <dbReference type="ChEBI" id="CHEBI:15378"/>
        <dbReference type="ChEBI" id="CHEBI:57287"/>
        <dbReference type="ChEBI" id="CHEBI:57288"/>
        <dbReference type="ChEBI" id="CHEBI:64738"/>
        <dbReference type="ChEBI" id="CHEBI:83690"/>
        <dbReference type="EC" id="2.3.1.257"/>
    </reaction>
</comment>
<keyword evidence="6" id="KW-0963">Cytoplasm</keyword>
<dbReference type="PROSITE" id="PS51186">
    <property type="entry name" value="GNAT"/>
    <property type="match status" value="1"/>
</dbReference>
<dbReference type="GO" id="GO:0043998">
    <property type="term" value="F:histone H2A acetyltransferase activity"/>
    <property type="evidence" value="ECO:0007669"/>
    <property type="project" value="InterPro"/>
</dbReference>
<dbReference type="EMBL" id="PIXR01002483">
    <property type="protein sequence ID" value="TBT98323.1"/>
    <property type="molecule type" value="Genomic_DNA"/>
</dbReference>
<evidence type="ECO:0000256" key="1">
    <source>
        <dbReference type="ARBA" id="ARBA00004123"/>
    </source>
</evidence>
<comment type="catalytic activity">
    <reaction evidence="11">
        <text>N-terminal L-seryl-[histone H4] + acetyl-CoA = N-terminal N(alpha)-acetyl-L-seryl-[histone H4] + CoA + H(+)</text>
        <dbReference type="Rhea" id="RHEA:50596"/>
        <dbReference type="Rhea" id="RHEA-COMP:12740"/>
        <dbReference type="Rhea" id="RHEA-COMP:12743"/>
        <dbReference type="ChEBI" id="CHEBI:15378"/>
        <dbReference type="ChEBI" id="CHEBI:57287"/>
        <dbReference type="ChEBI" id="CHEBI:57288"/>
        <dbReference type="ChEBI" id="CHEBI:64738"/>
        <dbReference type="ChEBI" id="CHEBI:83690"/>
        <dbReference type="EC" id="2.3.1.257"/>
    </reaction>
</comment>
<sequence length="155" mass="18855">MNNNYKIIKENKNTRDIKKWALNLTIENMKQYNSTSLYKYTKNKSISNKKSEFIICYFLNKKVGFCMIRKENRIIFIYEIHVTFEHRSKGVGTILLDFCKKYYLNQKKYDSLVLFVLKNNYKAISFYEKNNFLIDKSYDDSILHYCYKFNLNNKF</sequence>
<dbReference type="Pfam" id="PF00583">
    <property type="entry name" value="Acetyltransf_1"/>
    <property type="match status" value="1"/>
</dbReference>
<dbReference type="PANTHER" id="PTHR20531:SF1">
    <property type="entry name" value="N-ALPHA-ACETYLTRANSFERASE 40"/>
    <property type="match status" value="1"/>
</dbReference>
<dbReference type="GO" id="GO:0005634">
    <property type="term" value="C:nucleus"/>
    <property type="evidence" value="ECO:0007669"/>
    <property type="project" value="UniProtKB-SubCell"/>
</dbReference>
<dbReference type="InterPro" id="IPR000182">
    <property type="entry name" value="GNAT_dom"/>
</dbReference>